<evidence type="ECO:0000313" key="1">
    <source>
        <dbReference type="EMBL" id="KAJ0172081.1"/>
    </source>
</evidence>
<protein>
    <submittedName>
        <fullName evidence="1">Uncharacterized protein</fullName>
    </submittedName>
</protein>
<sequence length="79" mass="9795">MESFDYETFISLVDDREVLWDKNVDIYKDKRKSLKAWFEICHIMNENFPELPDREKMKYDTFRIESTKELRKNNKKNIK</sequence>
<comment type="caution">
    <text evidence="1">The sequence shown here is derived from an EMBL/GenBank/DDBJ whole genome shotgun (WGS) entry which is preliminary data.</text>
</comment>
<gene>
    <name evidence="1" type="ORF">K1T71_012054</name>
</gene>
<accession>A0ACC1CKG0</accession>
<dbReference type="EMBL" id="CM034408">
    <property type="protein sequence ID" value="KAJ0172081.1"/>
    <property type="molecule type" value="Genomic_DNA"/>
</dbReference>
<keyword evidence="2" id="KW-1185">Reference proteome</keyword>
<proteinExistence type="predicted"/>
<evidence type="ECO:0000313" key="2">
    <source>
        <dbReference type="Proteomes" id="UP000824533"/>
    </source>
</evidence>
<organism evidence="1 2">
    <name type="scientific">Dendrolimus kikuchii</name>
    <dbReference type="NCBI Taxonomy" id="765133"/>
    <lineage>
        <taxon>Eukaryota</taxon>
        <taxon>Metazoa</taxon>
        <taxon>Ecdysozoa</taxon>
        <taxon>Arthropoda</taxon>
        <taxon>Hexapoda</taxon>
        <taxon>Insecta</taxon>
        <taxon>Pterygota</taxon>
        <taxon>Neoptera</taxon>
        <taxon>Endopterygota</taxon>
        <taxon>Lepidoptera</taxon>
        <taxon>Glossata</taxon>
        <taxon>Ditrysia</taxon>
        <taxon>Bombycoidea</taxon>
        <taxon>Lasiocampidae</taxon>
        <taxon>Dendrolimus</taxon>
    </lineage>
</organism>
<name>A0ACC1CKG0_9NEOP</name>
<dbReference type="Proteomes" id="UP000824533">
    <property type="component" value="Linkage Group LG22"/>
</dbReference>
<reference evidence="1 2" key="1">
    <citation type="journal article" date="2021" name="Front. Genet.">
        <title>Chromosome-Level Genome Assembly Reveals Significant Gene Expansion in the Toll and IMD Signaling Pathways of Dendrolimus kikuchii.</title>
        <authorList>
            <person name="Zhou J."/>
            <person name="Wu P."/>
            <person name="Xiong Z."/>
            <person name="Liu N."/>
            <person name="Zhao N."/>
            <person name="Ji M."/>
            <person name="Qiu Y."/>
            <person name="Yang B."/>
        </authorList>
    </citation>
    <scope>NUCLEOTIDE SEQUENCE [LARGE SCALE GENOMIC DNA]</scope>
    <source>
        <strain evidence="1">Ann1</strain>
    </source>
</reference>